<gene>
    <name evidence="2" type="primary">20344030</name>
    <name evidence="1" type="ORF">GGTG_03572</name>
</gene>
<dbReference type="RefSeq" id="XP_009219617.1">
    <property type="nucleotide sequence ID" value="XM_009221353.1"/>
</dbReference>
<keyword evidence="3" id="KW-1185">Reference proteome</keyword>
<reference evidence="1" key="3">
    <citation type="submission" date="2010-09" db="EMBL/GenBank/DDBJ databases">
        <title>Annotation of Gaeumannomyces graminis var. tritici R3-111a-1.</title>
        <authorList>
            <consortium name="The Broad Institute Genome Sequencing Platform"/>
            <person name="Ma L.-J."/>
            <person name="Dead R."/>
            <person name="Young S.K."/>
            <person name="Zeng Q."/>
            <person name="Gargeya S."/>
            <person name="Fitzgerald M."/>
            <person name="Haas B."/>
            <person name="Abouelleil A."/>
            <person name="Alvarado L."/>
            <person name="Arachchi H.M."/>
            <person name="Berlin A."/>
            <person name="Brown A."/>
            <person name="Chapman S.B."/>
            <person name="Chen Z."/>
            <person name="Dunbar C."/>
            <person name="Freedman E."/>
            <person name="Gearin G."/>
            <person name="Gellesch M."/>
            <person name="Goldberg J."/>
            <person name="Griggs A."/>
            <person name="Gujja S."/>
            <person name="Heiman D."/>
            <person name="Howarth C."/>
            <person name="Larson L."/>
            <person name="Lui A."/>
            <person name="MacDonald P.J.P."/>
            <person name="Mehta T."/>
            <person name="Montmayeur A."/>
            <person name="Murphy C."/>
            <person name="Neiman D."/>
            <person name="Pearson M."/>
            <person name="Priest M."/>
            <person name="Roberts A."/>
            <person name="Saif S."/>
            <person name="Shea T."/>
            <person name="Shenoy N."/>
            <person name="Sisk P."/>
            <person name="Stolte C."/>
            <person name="Sykes S."/>
            <person name="Yandava C."/>
            <person name="Wortman J."/>
            <person name="Nusbaum C."/>
            <person name="Birren B."/>
        </authorList>
    </citation>
    <scope>NUCLEOTIDE SEQUENCE</scope>
    <source>
        <strain evidence="1">R3-111a-1</strain>
    </source>
</reference>
<name>J3NQL6_GAET3</name>
<protein>
    <submittedName>
        <fullName evidence="1 2">Uncharacterized protein</fullName>
    </submittedName>
</protein>
<dbReference type="Proteomes" id="UP000006039">
    <property type="component" value="Unassembled WGS sequence"/>
</dbReference>
<evidence type="ECO:0000313" key="3">
    <source>
        <dbReference type="Proteomes" id="UP000006039"/>
    </source>
</evidence>
<dbReference type="AlphaFoldDB" id="J3NQL6"/>
<dbReference type="HOGENOM" id="CLU_2654621_0_0_1"/>
<sequence>MTATLQQPPRKTAIIQARYMDQMELELFLLGLFGPGKCDVTWTRGFYQCVLPRGLRRPELERLAAKIGMERYKIVR</sequence>
<reference evidence="1" key="2">
    <citation type="submission" date="2010-07" db="EMBL/GenBank/DDBJ databases">
        <authorList>
            <consortium name="The Broad Institute Genome Sequencing Platform"/>
            <consortium name="Broad Institute Genome Sequencing Center for Infectious Disease"/>
            <person name="Ma L.-J."/>
            <person name="Dead R."/>
            <person name="Young S."/>
            <person name="Zeng Q."/>
            <person name="Koehrsen M."/>
            <person name="Alvarado L."/>
            <person name="Berlin A."/>
            <person name="Chapman S.B."/>
            <person name="Chen Z."/>
            <person name="Freedman E."/>
            <person name="Gellesch M."/>
            <person name="Goldberg J."/>
            <person name="Griggs A."/>
            <person name="Gujja S."/>
            <person name="Heilman E.R."/>
            <person name="Heiman D."/>
            <person name="Hepburn T."/>
            <person name="Howarth C."/>
            <person name="Jen D."/>
            <person name="Larson L."/>
            <person name="Mehta T."/>
            <person name="Neiman D."/>
            <person name="Pearson M."/>
            <person name="Roberts A."/>
            <person name="Saif S."/>
            <person name="Shea T."/>
            <person name="Shenoy N."/>
            <person name="Sisk P."/>
            <person name="Stolte C."/>
            <person name="Sykes S."/>
            <person name="Walk T."/>
            <person name="White J."/>
            <person name="Yandava C."/>
            <person name="Haas B."/>
            <person name="Nusbaum C."/>
            <person name="Birren B."/>
        </authorList>
    </citation>
    <scope>NUCLEOTIDE SEQUENCE</scope>
    <source>
        <strain evidence="1">R3-111a-1</strain>
    </source>
</reference>
<dbReference type="VEuPathDB" id="FungiDB:GGTG_03572"/>
<reference evidence="2" key="5">
    <citation type="submission" date="2018-04" db="UniProtKB">
        <authorList>
            <consortium name="EnsemblFungi"/>
        </authorList>
    </citation>
    <scope>IDENTIFICATION</scope>
    <source>
        <strain evidence="2">R3-111a-1</strain>
    </source>
</reference>
<reference evidence="3" key="1">
    <citation type="submission" date="2010-07" db="EMBL/GenBank/DDBJ databases">
        <title>The genome sequence of Gaeumannomyces graminis var. tritici strain R3-111a-1.</title>
        <authorList>
            <consortium name="The Broad Institute Genome Sequencing Platform"/>
            <person name="Ma L.-J."/>
            <person name="Dead R."/>
            <person name="Young S."/>
            <person name="Zeng Q."/>
            <person name="Koehrsen M."/>
            <person name="Alvarado L."/>
            <person name="Berlin A."/>
            <person name="Chapman S.B."/>
            <person name="Chen Z."/>
            <person name="Freedman E."/>
            <person name="Gellesch M."/>
            <person name="Goldberg J."/>
            <person name="Griggs A."/>
            <person name="Gujja S."/>
            <person name="Heilman E.R."/>
            <person name="Heiman D."/>
            <person name="Hepburn T."/>
            <person name="Howarth C."/>
            <person name="Jen D."/>
            <person name="Larson L."/>
            <person name="Mehta T."/>
            <person name="Neiman D."/>
            <person name="Pearson M."/>
            <person name="Roberts A."/>
            <person name="Saif S."/>
            <person name="Shea T."/>
            <person name="Shenoy N."/>
            <person name="Sisk P."/>
            <person name="Stolte C."/>
            <person name="Sykes S."/>
            <person name="Walk T."/>
            <person name="White J."/>
            <person name="Yandava C."/>
            <person name="Haas B."/>
            <person name="Nusbaum C."/>
            <person name="Birren B."/>
        </authorList>
    </citation>
    <scope>NUCLEOTIDE SEQUENCE [LARGE SCALE GENOMIC DNA]</scope>
    <source>
        <strain evidence="3">R3-111a-1</strain>
    </source>
</reference>
<accession>J3NQL6</accession>
<dbReference type="GeneID" id="20344030"/>
<dbReference type="EnsemblFungi" id="EJT78472">
    <property type="protein sequence ID" value="EJT78472"/>
    <property type="gene ID" value="GGTG_03572"/>
</dbReference>
<reference evidence="2" key="4">
    <citation type="journal article" date="2015" name="G3 (Bethesda)">
        <title>Genome sequences of three phytopathogenic species of the Magnaporthaceae family of fungi.</title>
        <authorList>
            <person name="Okagaki L.H."/>
            <person name="Nunes C.C."/>
            <person name="Sailsbery J."/>
            <person name="Clay B."/>
            <person name="Brown D."/>
            <person name="John T."/>
            <person name="Oh Y."/>
            <person name="Young N."/>
            <person name="Fitzgerald M."/>
            <person name="Haas B.J."/>
            <person name="Zeng Q."/>
            <person name="Young S."/>
            <person name="Adiconis X."/>
            <person name="Fan L."/>
            <person name="Levin J.Z."/>
            <person name="Mitchell T.K."/>
            <person name="Okubara P.A."/>
            <person name="Farman M.L."/>
            <person name="Kohn L.M."/>
            <person name="Birren B."/>
            <person name="Ma L.-J."/>
            <person name="Dean R.A."/>
        </authorList>
    </citation>
    <scope>NUCLEOTIDE SEQUENCE</scope>
    <source>
        <strain evidence="2">R3-111a-1</strain>
    </source>
</reference>
<evidence type="ECO:0000313" key="1">
    <source>
        <dbReference type="EMBL" id="EJT78472.1"/>
    </source>
</evidence>
<organism evidence="1">
    <name type="scientific">Gaeumannomyces tritici (strain R3-111a-1)</name>
    <name type="common">Wheat and barley take-all root rot fungus</name>
    <name type="synonym">Gaeumannomyces graminis var. tritici</name>
    <dbReference type="NCBI Taxonomy" id="644352"/>
    <lineage>
        <taxon>Eukaryota</taxon>
        <taxon>Fungi</taxon>
        <taxon>Dikarya</taxon>
        <taxon>Ascomycota</taxon>
        <taxon>Pezizomycotina</taxon>
        <taxon>Sordariomycetes</taxon>
        <taxon>Sordariomycetidae</taxon>
        <taxon>Magnaporthales</taxon>
        <taxon>Magnaporthaceae</taxon>
        <taxon>Gaeumannomyces</taxon>
    </lineage>
</organism>
<dbReference type="EMBL" id="GL385396">
    <property type="protein sequence ID" value="EJT78472.1"/>
    <property type="molecule type" value="Genomic_DNA"/>
</dbReference>
<proteinExistence type="predicted"/>
<evidence type="ECO:0000313" key="2">
    <source>
        <dbReference type="EnsemblFungi" id="EJT78472"/>
    </source>
</evidence>